<dbReference type="GO" id="GO:0047617">
    <property type="term" value="F:fatty acyl-CoA hydrolase activity"/>
    <property type="evidence" value="ECO:0007669"/>
    <property type="project" value="TreeGrafter"/>
</dbReference>
<dbReference type="SUPFAM" id="SSF54637">
    <property type="entry name" value="Thioesterase/thiol ester dehydrase-isomerase"/>
    <property type="match status" value="1"/>
</dbReference>
<dbReference type="InterPro" id="IPR029069">
    <property type="entry name" value="HotDog_dom_sf"/>
</dbReference>
<comment type="similarity">
    <text evidence="1">Belongs to the 4-hydroxybenzoyl-CoA thioesterase family.</text>
</comment>
<evidence type="ECO:0000313" key="4">
    <source>
        <dbReference type="Proteomes" id="UP000266178"/>
    </source>
</evidence>
<gene>
    <name evidence="3" type="ORF">Mgrana_02507</name>
</gene>
<keyword evidence="4" id="KW-1185">Reference proteome</keyword>
<sequence length="150" mass="16605">MGANVPEQGSVRLGPVSEFPIHTPVEVRFRDLDPLGHVNNAVYLTYAELGRMHYIRAMGADEAGGNFILARAEVDFLRPVHLGESLEVRTRVPRVGNSSFHTLSEIWAEGHLAARVSAVVVWLEEGRPARIPEHIRAAVRRLETLPVEGV</sequence>
<dbReference type="InterPro" id="IPR050563">
    <property type="entry name" value="4-hydroxybenzoyl-CoA_TE"/>
</dbReference>
<dbReference type="CDD" id="cd00586">
    <property type="entry name" value="4HBT"/>
    <property type="match status" value="1"/>
</dbReference>
<comment type="caution">
    <text evidence="3">The sequence shown here is derived from an EMBL/GenBank/DDBJ whole genome shotgun (WGS) entry which is preliminary data.</text>
</comment>
<reference evidence="3 4" key="1">
    <citation type="submission" date="2018-08" db="EMBL/GenBank/DDBJ databases">
        <title>Meiothermus granaticius genome AF-68 sequencing project.</title>
        <authorList>
            <person name="Da Costa M.S."/>
            <person name="Albuquerque L."/>
            <person name="Raposo P."/>
            <person name="Froufe H.J.C."/>
            <person name="Barroso C.S."/>
            <person name="Egas C."/>
        </authorList>
    </citation>
    <scope>NUCLEOTIDE SEQUENCE [LARGE SCALE GENOMIC DNA]</scope>
    <source>
        <strain evidence="3 4">AF-68</strain>
    </source>
</reference>
<dbReference type="PANTHER" id="PTHR31793:SF27">
    <property type="entry name" value="NOVEL THIOESTERASE SUPERFAMILY DOMAIN AND SAPOSIN A-TYPE DOMAIN CONTAINING PROTEIN (0610012H03RIK)"/>
    <property type="match status" value="1"/>
</dbReference>
<evidence type="ECO:0000313" key="3">
    <source>
        <dbReference type="EMBL" id="RIH91567.1"/>
    </source>
</evidence>
<dbReference type="Proteomes" id="UP000266178">
    <property type="component" value="Unassembled WGS sequence"/>
</dbReference>
<dbReference type="Gene3D" id="3.10.129.10">
    <property type="entry name" value="Hotdog Thioesterase"/>
    <property type="match status" value="1"/>
</dbReference>
<evidence type="ECO:0000256" key="1">
    <source>
        <dbReference type="ARBA" id="ARBA00005953"/>
    </source>
</evidence>
<dbReference type="InterPro" id="IPR006684">
    <property type="entry name" value="YbgC/YbaW"/>
</dbReference>
<dbReference type="PANTHER" id="PTHR31793">
    <property type="entry name" value="4-HYDROXYBENZOYL-COA THIOESTERASE FAMILY MEMBER"/>
    <property type="match status" value="1"/>
</dbReference>
<dbReference type="PIRSF" id="PIRSF003230">
    <property type="entry name" value="YbgC"/>
    <property type="match status" value="1"/>
</dbReference>
<dbReference type="AlphaFoldDB" id="A0A399F499"/>
<dbReference type="EMBL" id="QWLB01000038">
    <property type="protein sequence ID" value="RIH91567.1"/>
    <property type="molecule type" value="Genomic_DNA"/>
</dbReference>
<protein>
    <submittedName>
        <fullName evidence="3">Tol-pal system-associated acyl-CoA thioesterase</fullName>
    </submittedName>
</protein>
<accession>A0A399F499</accession>
<proteinExistence type="inferred from homology"/>
<organism evidence="3 4">
    <name type="scientific">Meiothermus granaticius NBRC 107808</name>
    <dbReference type="NCBI Taxonomy" id="1227551"/>
    <lineage>
        <taxon>Bacteria</taxon>
        <taxon>Thermotogati</taxon>
        <taxon>Deinococcota</taxon>
        <taxon>Deinococci</taxon>
        <taxon>Thermales</taxon>
        <taxon>Thermaceae</taxon>
        <taxon>Meiothermus</taxon>
    </lineage>
</organism>
<keyword evidence="2" id="KW-0378">Hydrolase</keyword>
<evidence type="ECO:0000256" key="2">
    <source>
        <dbReference type="ARBA" id="ARBA00022801"/>
    </source>
</evidence>
<name>A0A399F499_9DEIN</name>
<dbReference type="OrthoDB" id="9799036at2"/>
<dbReference type="Pfam" id="PF13279">
    <property type="entry name" value="4HBT_2"/>
    <property type="match status" value="1"/>
</dbReference>